<organism evidence="1 2">
    <name type="scientific">Echria macrotheca</name>
    <dbReference type="NCBI Taxonomy" id="438768"/>
    <lineage>
        <taxon>Eukaryota</taxon>
        <taxon>Fungi</taxon>
        <taxon>Dikarya</taxon>
        <taxon>Ascomycota</taxon>
        <taxon>Pezizomycotina</taxon>
        <taxon>Sordariomycetes</taxon>
        <taxon>Sordariomycetidae</taxon>
        <taxon>Sordariales</taxon>
        <taxon>Schizotheciaceae</taxon>
        <taxon>Echria</taxon>
    </lineage>
</organism>
<reference evidence="1" key="1">
    <citation type="submission" date="2023-06" db="EMBL/GenBank/DDBJ databases">
        <title>Genome-scale phylogeny and comparative genomics of the fungal order Sordariales.</title>
        <authorList>
            <consortium name="Lawrence Berkeley National Laboratory"/>
            <person name="Hensen N."/>
            <person name="Bonometti L."/>
            <person name="Westerberg I."/>
            <person name="Brannstrom I.O."/>
            <person name="Guillou S."/>
            <person name="Cros-Aarteil S."/>
            <person name="Calhoun S."/>
            <person name="Haridas S."/>
            <person name="Kuo A."/>
            <person name="Mondo S."/>
            <person name="Pangilinan J."/>
            <person name="Riley R."/>
            <person name="Labutti K."/>
            <person name="Andreopoulos B."/>
            <person name="Lipzen A."/>
            <person name="Chen C."/>
            <person name="Yanf M."/>
            <person name="Daum C."/>
            <person name="Ng V."/>
            <person name="Clum A."/>
            <person name="Steindorff A."/>
            <person name="Ohm R."/>
            <person name="Martin F."/>
            <person name="Silar P."/>
            <person name="Natvig D."/>
            <person name="Lalanne C."/>
            <person name="Gautier V."/>
            <person name="Ament-Velasquez S.L."/>
            <person name="Kruys A."/>
            <person name="Hutchinson M.I."/>
            <person name="Powell A.J."/>
            <person name="Barry K."/>
            <person name="Miller A.N."/>
            <person name="Grigoriev I.V."/>
            <person name="Debuchy R."/>
            <person name="Gladieux P."/>
            <person name="Thoren M.H."/>
            <person name="Johannesson H."/>
        </authorList>
    </citation>
    <scope>NUCLEOTIDE SEQUENCE</scope>
    <source>
        <strain evidence="1">PSN4</strain>
    </source>
</reference>
<accession>A0AAJ0BBB6</accession>
<comment type="caution">
    <text evidence="1">The sequence shown here is derived from an EMBL/GenBank/DDBJ whole genome shotgun (WGS) entry which is preliminary data.</text>
</comment>
<dbReference type="EMBL" id="MU839836">
    <property type="protein sequence ID" value="KAK1753903.1"/>
    <property type="molecule type" value="Genomic_DNA"/>
</dbReference>
<evidence type="ECO:0000313" key="1">
    <source>
        <dbReference type="EMBL" id="KAK1753903.1"/>
    </source>
</evidence>
<protein>
    <submittedName>
        <fullName evidence="1">Uncharacterized protein</fullName>
    </submittedName>
</protein>
<dbReference type="Proteomes" id="UP001239445">
    <property type="component" value="Unassembled WGS sequence"/>
</dbReference>
<evidence type="ECO:0000313" key="2">
    <source>
        <dbReference type="Proteomes" id="UP001239445"/>
    </source>
</evidence>
<name>A0AAJ0BBB6_9PEZI</name>
<keyword evidence="2" id="KW-1185">Reference proteome</keyword>
<dbReference type="AlphaFoldDB" id="A0AAJ0BBB6"/>
<gene>
    <name evidence="1" type="ORF">QBC47DRAFT_461906</name>
</gene>
<proteinExistence type="predicted"/>
<sequence length="787" mass="89001">MDGPWSEEGQMCYEGLDTIDGDERFMPLELLSGRPIKTLDFGTNGYTASLSVPHDLLQLTYPHPKYGLCYIRGAFTDDADSILAQMKRHDHGAGFGLRLYISGTTLVATPAQGFINLRWPCAIYNFVRRTDLGPVNVASQTICSFSAQDTIYQIARILPTDLTTEDSPSKASSSSESGHELVVDLGGQVRFGSFACPLSGQHQVQPKFGEPDEFDHVWVDESAPYVAVYESYTYATQLELRLWVNDAPMRLKIQDHKPASTGPTASASELNKHLRHVYIQLRRDFESQPTTVVASWRIADISGEAPDRSIPRPSNERIKAALGMSHPWESRWSNDGNPTLMAWEHALRSFASYPIAPRLGALAINSIVRTVESIMGVLSISLPDPMSTKDKSSFERFPLIGPLLKNTMMPPVVDLESMFWQVRFLVKLHLLFDQQRWKASSYPEYGEYEAIKTFQKSIETKLHEVCWWVLGAVARIDATSTASRHHQPPEKEITEGRRISCPTAPSGNQRFYPAIIAWYIFNNVPGIVGDRDPEQNYEKLWHWIEALNEVQEADNSTNSIDNENPHGCILRWYHCASVLEICKFLYGKDKERFLSLTLTPSRRSELSRRLQHIWPRNREASQTSYWRYKATKALRLYSQGRFQDRPLGHRAANLIMVGTELGFGDDPGYQACVPLVQDLVRRQTREFNGDISRSRPYSALPESICLDRHRFTNLGVWQDASELEQFLEGCSNFLMSDITFASSLSSKETPADNWDLTTSNIICADLVEYLTRTAKVDENREGDGMSG</sequence>